<dbReference type="InterPro" id="IPR034193">
    <property type="entry name" value="PCSK9_ProteinaseK-like"/>
</dbReference>
<gene>
    <name evidence="9" type="ORF">FAB82_19885</name>
</gene>
<dbReference type="InterPro" id="IPR006311">
    <property type="entry name" value="TAT_signal"/>
</dbReference>
<dbReference type="PANTHER" id="PTHR43806">
    <property type="entry name" value="PEPTIDASE S8"/>
    <property type="match status" value="1"/>
</dbReference>
<proteinExistence type="inferred from homology"/>
<keyword evidence="2 5" id="KW-0645">Protease</keyword>
<dbReference type="PANTHER" id="PTHR43806:SF11">
    <property type="entry name" value="CEREVISIN-RELATED"/>
    <property type="match status" value="1"/>
</dbReference>
<dbReference type="Pfam" id="PF00082">
    <property type="entry name" value="Peptidase_S8"/>
    <property type="match status" value="1"/>
</dbReference>
<dbReference type="SUPFAM" id="SSF52743">
    <property type="entry name" value="Subtilisin-like"/>
    <property type="match status" value="1"/>
</dbReference>
<dbReference type="InterPro" id="IPR015500">
    <property type="entry name" value="Peptidase_S8_subtilisin-rel"/>
</dbReference>
<keyword evidence="10" id="KW-1185">Reference proteome</keyword>
<evidence type="ECO:0000256" key="6">
    <source>
        <dbReference type="RuleBase" id="RU003355"/>
    </source>
</evidence>
<feature type="chain" id="PRO_5021005398" evidence="7">
    <location>
        <begin position="34"/>
        <end position="391"/>
    </location>
</feature>
<dbReference type="InterPro" id="IPR022398">
    <property type="entry name" value="Peptidase_S8_His-AS"/>
</dbReference>
<dbReference type="InterPro" id="IPR036852">
    <property type="entry name" value="Peptidase_S8/S53_dom_sf"/>
</dbReference>
<dbReference type="InterPro" id="IPR050131">
    <property type="entry name" value="Peptidase_S8_subtilisin-like"/>
</dbReference>
<dbReference type="InterPro" id="IPR037045">
    <property type="entry name" value="S8pro/Inhibitor_I9_sf"/>
</dbReference>
<protein>
    <submittedName>
        <fullName evidence="9">S8 family peptidase</fullName>
    </submittedName>
</protein>
<dbReference type="Proteomes" id="UP000308760">
    <property type="component" value="Unassembled WGS sequence"/>
</dbReference>
<dbReference type="InterPro" id="IPR023828">
    <property type="entry name" value="Peptidase_S8_Ser-AS"/>
</dbReference>
<dbReference type="EMBL" id="STGY01000067">
    <property type="protein sequence ID" value="THV38691.1"/>
    <property type="molecule type" value="Genomic_DNA"/>
</dbReference>
<dbReference type="Gene3D" id="3.40.50.200">
    <property type="entry name" value="Peptidase S8/S53 domain"/>
    <property type="match status" value="1"/>
</dbReference>
<dbReference type="GO" id="GO:0005615">
    <property type="term" value="C:extracellular space"/>
    <property type="evidence" value="ECO:0007669"/>
    <property type="project" value="TreeGrafter"/>
</dbReference>
<dbReference type="InterPro" id="IPR023827">
    <property type="entry name" value="Peptidase_S8_Asp-AS"/>
</dbReference>
<dbReference type="PROSITE" id="PS51892">
    <property type="entry name" value="SUBTILASE"/>
    <property type="match status" value="1"/>
</dbReference>
<comment type="similarity">
    <text evidence="1 5 6">Belongs to the peptidase S8 family.</text>
</comment>
<evidence type="ECO:0000259" key="8">
    <source>
        <dbReference type="Pfam" id="PF00082"/>
    </source>
</evidence>
<evidence type="ECO:0000313" key="10">
    <source>
        <dbReference type="Proteomes" id="UP000308760"/>
    </source>
</evidence>
<comment type="caution">
    <text evidence="9">The sequence shown here is derived from an EMBL/GenBank/DDBJ whole genome shotgun (WGS) entry which is preliminary data.</text>
</comment>
<reference evidence="10" key="1">
    <citation type="submission" date="2019-04" db="EMBL/GenBank/DDBJ databases">
        <title>Nocardioides xinjiangensis sp. nov.</title>
        <authorList>
            <person name="Liu S."/>
        </authorList>
    </citation>
    <scope>NUCLEOTIDE SEQUENCE [LARGE SCALE GENOMIC DNA]</scope>
    <source>
        <strain evidence="10">18</strain>
    </source>
</reference>
<keyword evidence="7" id="KW-0732">Signal</keyword>
<evidence type="ECO:0000256" key="2">
    <source>
        <dbReference type="ARBA" id="ARBA00022670"/>
    </source>
</evidence>
<evidence type="ECO:0000256" key="3">
    <source>
        <dbReference type="ARBA" id="ARBA00022801"/>
    </source>
</evidence>
<dbReference type="FunFam" id="3.40.50.200:FF:000014">
    <property type="entry name" value="Proteinase K"/>
    <property type="match status" value="1"/>
</dbReference>
<organism evidence="9 10">
    <name type="scientific">Glycomyces buryatensis</name>
    <dbReference type="NCBI Taxonomy" id="2570927"/>
    <lineage>
        <taxon>Bacteria</taxon>
        <taxon>Bacillati</taxon>
        <taxon>Actinomycetota</taxon>
        <taxon>Actinomycetes</taxon>
        <taxon>Glycomycetales</taxon>
        <taxon>Glycomycetaceae</taxon>
        <taxon>Glycomyces</taxon>
    </lineage>
</organism>
<name>A0A4S8Q613_9ACTN</name>
<dbReference type="PRINTS" id="PR00723">
    <property type="entry name" value="SUBTILISIN"/>
</dbReference>
<reference evidence="9 10" key="2">
    <citation type="submission" date="2019-05" db="EMBL/GenBank/DDBJ databases">
        <title>Glycomyces buryatensis sp. nov.</title>
        <authorList>
            <person name="Nikitina E."/>
        </authorList>
    </citation>
    <scope>NUCLEOTIDE SEQUENCE [LARGE SCALE GENOMIC DNA]</scope>
    <source>
        <strain evidence="9 10">18</strain>
    </source>
</reference>
<evidence type="ECO:0000256" key="7">
    <source>
        <dbReference type="SAM" id="SignalP"/>
    </source>
</evidence>
<feature type="signal peptide" evidence="7">
    <location>
        <begin position="1"/>
        <end position="33"/>
    </location>
</feature>
<feature type="active site" description="Charge relay system" evidence="5">
    <location>
        <position position="154"/>
    </location>
</feature>
<dbReference type="AlphaFoldDB" id="A0A4S8Q613"/>
<sequence>MVGIFSGVTRRILFTTAAATLTAAVLTVSPAQADVGSILGTDNPDAIPGEYIVVFEGGEVNAASDVVGSFGGTVENAFDSLGAVHALMSESEAERLAADPAVDYVEQNQVVEVADTQADPPSWGLDRIDQGSLPLDESYTYPNGGEGVTAYIIDTGIWLTHEEFEGRTAAGYSSVLPIVGDGTDCNGHGTHVAGTVGGTDYGVAKAVTLVPVQVLTCAGSGTTAGVIQGVDWVTENAVKPAVANMSLGGGVSEALDEAVAASIDSGVTYAVAAGNDDADACASSPAGVPGAITVAASDSADARAEFSNWGECTDLFAPGVDIESAYLLGLTESLSGTSMASPHVAGAAAVYLSAHPNASPDEVAAALTGAATSGELGDVKGSPNLLLRVTD</sequence>
<evidence type="ECO:0000256" key="1">
    <source>
        <dbReference type="ARBA" id="ARBA00011073"/>
    </source>
</evidence>
<evidence type="ECO:0000256" key="5">
    <source>
        <dbReference type="PROSITE-ProRule" id="PRU01240"/>
    </source>
</evidence>
<feature type="active site" description="Charge relay system" evidence="5">
    <location>
        <position position="188"/>
    </location>
</feature>
<evidence type="ECO:0000313" key="9">
    <source>
        <dbReference type="EMBL" id="THV38691.1"/>
    </source>
</evidence>
<keyword evidence="3 5" id="KW-0378">Hydrolase</keyword>
<dbReference type="PROSITE" id="PS00137">
    <property type="entry name" value="SUBTILASE_HIS"/>
    <property type="match status" value="1"/>
</dbReference>
<dbReference type="GO" id="GO:0004252">
    <property type="term" value="F:serine-type endopeptidase activity"/>
    <property type="evidence" value="ECO:0007669"/>
    <property type="project" value="UniProtKB-UniRule"/>
</dbReference>
<dbReference type="PROSITE" id="PS00136">
    <property type="entry name" value="SUBTILASE_ASP"/>
    <property type="match status" value="1"/>
</dbReference>
<feature type="active site" description="Charge relay system" evidence="5">
    <location>
        <position position="338"/>
    </location>
</feature>
<feature type="domain" description="Peptidase S8/S53" evidence="8">
    <location>
        <begin position="145"/>
        <end position="374"/>
    </location>
</feature>
<dbReference type="SUPFAM" id="SSF54897">
    <property type="entry name" value="Protease propeptides/inhibitors"/>
    <property type="match status" value="1"/>
</dbReference>
<dbReference type="PROSITE" id="PS51318">
    <property type="entry name" value="TAT"/>
    <property type="match status" value="1"/>
</dbReference>
<dbReference type="CDD" id="cd04077">
    <property type="entry name" value="Peptidases_S8_PCSK9_ProteinaseK_like"/>
    <property type="match status" value="1"/>
</dbReference>
<dbReference type="OrthoDB" id="9798386at2"/>
<dbReference type="Gene3D" id="3.30.70.80">
    <property type="entry name" value="Peptidase S8 propeptide/proteinase inhibitor I9"/>
    <property type="match status" value="1"/>
</dbReference>
<dbReference type="GO" id="GO:0006508">
    <property type="term" value="P:proteolysis"/>
    <property type="evidence" value="ECO:0007669"/>
    <property type="project" value="UniProtKB-KW"/>
</dbReference>
<evidence type="ECO:0000256" key="4">
    <source>
        <dbReference type="ARBA" id="ARBA00022825"/>
    </source>
</evidence>
<dbReference type="PROSITE" id="PS00138">
    <property type="entry name" value="SUBTILASE_SER"/>
    <property type="match status" value="1"/>
</dbReference>
<accession>A0A4S8Q613</accession>
<keyword evidence="4 5" id="KW-0720">Serine protease</keyword>
<dbReference type="InterPro" id="IPR000209">
    <property type="entry name" value="Peptidase_S8/S53_dom"/>
</dbReference>